<feature type="transmembrane region" description="Helical" evidence="11">
    <location>
        <begin position="114"/>
        <end position="136"/>
    </location>
</feature>
<evidence type="ECO:0000256" key="8">
    <source>
        <dbReference type="ARBA" id="ARBA00023065"/>
    </source>
</evidence>
<evidence type="ECO:0000256" key="2">
    <source>
        <dbReference type="ARBA" id="ARBA00004236"/>
    </source>
</evidence>
<dbReference type="AlphaFoldDB" id="A0A0B7J0C7"/>
<comment type="similarity">
    <text evidence="3">Belongs to the SLAC1 S-type anion channel family.</text>
</comment>
<feature type="transmembrane region" description="Helical" evidence="11">
    <location>
        <begin position="156"/>
        <end position="175"/>
    </location>
</feature>
<evidence type="ECO:0000256" key="10">
    <source>
        <dbReference type="SAM" id="MobiDB-lite"/>
    </source>
</evidence>
<evidence type="ECO:0000256" key="11">
    <source>
        <dbReference type="SAM" id="Phobius"/>
    </source>
</evidence>
<dbReference type="EMBL" id="LN794219">
    <property type="protein sequence ID" value="CEO16425.1"/>
    <property type="molecule type" value="mRNA"/>
</dbReference>
<evidence type="ECO:0000256" key="6">
    <source>
        <dbReference type="ARBA" id="ARBA00022692"/>
    </source>
</evidence>
<dbReference type="Pfam" id="PF03595">
    <property type="entry name" value="SLAC1"/>
    <property type="match status" value="1"/>
</dbReference>
<dbReference type="Gene3D" id="1.50.10.150">
    <property type="entry name" value="Voltage-dependent anion channel"/>
    <property type="match status" value="1"/>
</dbReference>
<feature type="transmembrane region" description="Helical" evidence="11">
    <location>
        <begin position="326"/>
        <end position="346"/>
    </location>
</feature>
<evidence type="ECO:0000256" key="9">
    <source>
        <dbReference type="ARBA" id="ARBA00023136"/>
    </source>
</evidence>
<dbReference type="GO" id="GO:0008308">
    <property type="term" value="F:voltage-gated monoatomic anion channel activity"/>
    <property type="evidence" value="ECO:0007669"/>
    <property type="project" value="InterPro"/>
</dbReference>
<feature type="transmembrane region" description="Helical" evidence="11">
    <location>
        <begin position="382"/>
        <end position="402"/>
    </location>
</feature>
<evidence type="ECO:0000256" key="3">
    <source>
        <dbReference type="ARBA" id="ARBA00007808"/>
    </source>
</evidence>
<feature type="transmembrane region" description="Helical" evidence="11">
    <location>
        <begin position="268"/>
        <end position="286"/>
    </location>
</feature>
<name>A0A0B7J0C7_MARPO</name>
<comment type="subcellular location">
    <subcellularLocation>
        <location evidence="2">Cell membrane</location>
    </subcellularLocation>
    <subcellularLocation>
        <location evidence="1">Endomembrane system</location>
        <topology evidence="1">Multi-pass membrane protein</topology>
    </subcellularLocation>
</comment>
<gene>
    <name evidence="12" type="primary">MpSLAC1</name>
    <name evidence="13" type="ORF">MARPO_0073s0030</name>
</gene>
<feature type="compositionally biased region" description="Polar residues" evidence="10">
    <location>
        <begin position="1"/>
        <end position="10"/>
    </location>
</feature>
<feature type="transmembrane region" description="Helical" evidence="11">
    <location>
        <begin position="352"/>
        <end position="375"/>
    </location>
</feature>
<evidence type="ECO:0000256" key="4">
    <source>
        <dbReference type="ARBA" id="ARBA00022448"/>
    </source>
</evidence>
<dbReference type="InterPro" id="IPR038665">
    <property type="entry name" value="Voltage-dep_anion_channel_sf"/>
</dbReference>
<evidence type="ECO:0000313" key="13">
    <source>
        <dbReference type="EMBL" id="PTQ35155.1"/>
    </source>
</evidence>
<sequence>MDDSAGTQLENFPEFKQDHGEPPREQNEEEEERARRPNFLLWQLAVSSVFVDINRHKMKAREVEMSQQSSVELEKSSVTVVTSVGTIERESNAKEPDVENGIQRAKNDEDVWPFLLRFPMTVFGITMGLGSHAIMWKNIAHLKSMRTFHVPRLIGAIFWFLCLLHLLVITTIYGAKLFRWPKAVHLEFLHPVRSNYFAAPFICCLFLVIGAPSFATGDGSGSAINPFLVVHVWESFFFTAPLILYEVHLYGRWLMSSVGRLSEIGNPTTQIAVVGNFVSATTFALAGYREMAIFPFTVGIMHQMVVFAVIFSRIPPKKVIGVQLRPSYFLFVAPPSVAAVSWSHIQGRVDDFATILTFTGVFFLIIMVSRASFFFTGVRFSLAWWAFTFPSAAISIAVMNYASSRSIDPPHMNVPKIFSFVLVLSASLMLIAIYVCTVRQALSGELFGKDEVVKSVLHVSEEGGLETQTLALEET</sequence>
<feature type="transmembrane region" description="Helical" evidence="11">
    <location>
        <begin position="196"/>
        <end position="215"/>
    </location>
</feature>
<dbReference type="PANTHER" id="PTHR31269">
    <property type="entry name" value="S-TYPE ANION CHANNEL SLAH3"/>
    <property type="match status" value="1"/>
</dbReference>
<proteinExistence type="evidence at transcript level"/>
<accession>A0A0B7J0C7</accession>
<dbReference type="OrthoDB" id="1099at2759"/>
<dbReference type="GO" id="GO:0005886">
    <property type="term" value="C:plasma membrane"/>
    <property type="evidence" value="ECO:0007669"/>
    <property type="project" value="UniProtKB-SubCell"/>
</dbReference>
<evidence type="ECO:0000256" key="1">
    <source>
        <dbReference type="ARBA" id="ARBA00004127"/>
    </source>
</evidence>
<evidence type="ECO:0000313" key="14">
    <source>
        <dbReference type="Proteomes" id="UP000244005"/>
    </source>
</evidence>
<reference evidence="14" key="2">
    <citation type="journal article" date="2017" name="Cell">
        <title>Insights into land plant evolution garnered from the Marchantia polymorpha genome.</title>
        <authorList>
            <person name="Bowman J.L."/>
            <person name="Kohchi T."/>
            <person name="Yamato K.T."/>
            <person name="Jenkins J."/>
            <person name="Shu S."/>
            <person name="Ishizaki K."/>
            <person name="Yamaoka S."/>
            <person name="Nishihama R."/>
            <person name="Nakamura Y."/>
            <person name="Berger F."/>
            <person name="Adam C."/>
            <person name="Aki S.S."/>
            <person name="Althoff F."/>
            <person name="Araki T."/>
            <person name="Arteaga-Vazquez M.A."/>
            <person name="Balasubrmanian S."/>
            <person name="Barry K."/>
            <person name="Bauer D."/>
            <person name="Boehm C.R."/>
            <person name="Briginshaw L."/>
            <person name="Caballero-Perez J."/>
            <person name="Catarino B."/>
            <person name="Chen F."/>
            <person name="Chiyoda S."/>
            <person name="Chovatia M."/>
            <person name="Davies K.M."/>
            <person name="Delmans M."/>
            <person name="Demura T."/>
            <person name="Dierschke T."/>
            <person name="Dolan L."/>
            <person name="Dorantes-Acosta A.E."/>
            <person name="Eklund D.M."/>
            <person name="Florent S.N."/>
            <person name="Flores-Sandoval E."/>
            <person name="Fujiyama A."/>
            <person name="Fukuzawa H."/>
            <person name="Galik B."/>
            <person name="Grimanelli D."/>
            <person name="Grimwood J."/>
            <person name="Grossniklaus U."/>
            <person name="Hamada T."/>
            <person name="Haseloff J."/>
            <person name="Hetherington A.J."/>
            <person name="Higo A."/>
            <person name="Hirakawa Y."/>
            <person name="Hundley H.N."/>
            <person name="Ikeda Y."/>
            <person name="Inoue K."/>
            <person name="Inoue S.I."/>
            <person name="Ishida S."/>
            <person name="Jia Q."/>
            <person name="Kakita M."/>
            <person name="Kanazawa T."/>
            <person name="Kawai Y."/>
            <person name="Kawashima T."/>
            <person name="Kennedy M."/>
            <person name="Kinose K."/>
            <person name="Kinoshita T."/>
            <person name="Kohara Y."/>
            <person name="Koide E."/>
            <person name="Komatsu K."/>
            <person name="Kopischke S."/>
            <person name="Kubo M."/>
            <person name="Kyozuka J."/>
            <person name="Lagercrantz U."/>
            <person name="Lin S.S."/>
            <person name="Lindquist E."/>
            <person name="Lipzen A.M."/>
            <person name="Lu C.W."/>
            <person name="De Luna E."/>
            <person name="Martienssen R.A."/>
            <person name="Minamino N."/>
            <person name="Mizutani M."/>
            <person name="Mizutani M."/>
            <person name="Mochizuki N."/>
            <person name="Monte I."/>
            <person name="Mosher R."/>
            <person name="Nagasaki H."/>
            <person name="Nakagami H."/>
            <person name="Naramoto S."/>
            <person name="Nishitani K."/>
            <person name="Ohtani M."/>
            <person name="Okamoto T."/>
            <person name="Okumura M."/>
            <person name="Phillips J."/>
            <person name="Pollak B."/>
            <person name="Reinders A."/>
            <person name="Rovekamp M."/>
            <person name="Sano R."/>
            <person name="Sawa S."/>
            <person name="Schmid M.W."/>
            <person name="Shirakawa M."/>
            <person name="Solano R."/>
            <person name="Spunde A."/>
            <person name="Suetsugu N."/>
            <person name="Sugano S."/>
            <person name="Sugiyama A."/>
            <person name="Sun R."/>
            <person name="Suzuki Y."/>
            <person name="Takenaka M."/>
            <person name="Takezawa D."/>
            <person name="Tomogane H."/>
            <person name="Tsuzuki M."/>
            <person name="Ueda T."/>
            <person name="Umeda M."/>
            <person name="Ward J.M."/>
            <person name="Watanabe Y."/>
            <person name="Yazaki K."/>
            <person name="Yokoyama R."/>
            <person name="Yoshitake Y."/>
            <person name="Yotsui I."/>
            <person name="Zachgo S."/>
            <person name="Schmutz J."/>
        </authorList>
    </citation>
    <scope>NUCLEOTIDE SEQUENCE [LARGE SCALE GENOMIC DNA]</scope>
    <source>
        <strain evidence="14">Tak-1</strain>
    </source>
</reference>
<evidence type="ECO:0000313" key="12">
    <source>
        <dbReference type="EMBL" id="CEO16425.1"/>
    </source>
</evidence>
<reference evidence="13" key="3">
    <citation type="submission" date="2017-12" db="EMBL/GenBank/DDBJ databases">
        <title>WGS assembly of Marchantia polymorpha.</title>
        <authorList>
            <person name="Bowman J.L."/>
            <person name="Kohchi T."/>
            <person name="Yamato K.T."/>
            <person name="Jenkins J."/>
            <person name="Shu S."/>
            <person name="Ishizaki K."/>
            <person name="Yamaoka S."/>
            <person name="Nishihama R."/>
            <person name="Nakamura Y."/>
            <person name="Berger F."/>
            <person name="Adam C."/>
            <person name="Aki S.S."/>
            <person name="Althoff F."/>
            <person name="Araki T."/>
            <person name="Arteaga-Vazquez M.A."/>
            <person name="Balasubrmanian S."/>
            <person name="Bauer D."/>
            <person name="Boehm C.R."/>
            <person name="Briginshaw L."/>
            <person name="Caballero-Perez J."/>
            <person name="Catarino B."/>
            <person name="Chen F."/>
            <person name="Chiyoda S."/>
            <person name="Chovatia M."/>
            <person name="Davies K.M."/>
            <person name="Delmans M."/>
            <person name="Demura T."/>
            <person name="Dierschke T."/>
            <person name="Dolan L."/>
            <person name="Dorantes-Acosta A.E."/>
            <person name="Eklund D.M."/>
            <person name="Florent S.N."/>
            <person name="Flores-Sandoval E."/>
            <person name="Fujiyama A."/>
            <person name="Fukuzawa H."/>
            <person name="Galik B."/>
            <person name="Grimanelli D."/>
            <person name="Grimwood J."/>
            <person name="Grossniklaus U."/>
            <person name="Hamada T."/>
            <person name="Haseloff J."/>
            <person name="Hetherington A.J."/>
            <person name="Higo A."/>
            <person name="Hirakawa Y."/>
            <person name="Hundley H.N."/>
            <person name="Ikeda Y."/>
            <person name="Inoue K."/>
            <person name="Inoue S."/>
            <person name="Ishida S."/>
            <person name="Jia Q."/>
            <person name="Kakita M."/>
            <person name="Kanazawa T."/>
            <person name="Kawai Y."/>
            <person name="Kawashima T."/>
            <person name="Kennedy M."/>
            <person name="Kinose K."/>
            <person name="Kinoshita T."/>
            <person name="Kohara Y."/>
            <person name="Koide E."/>
            <person name="Komatsu K."/>
            <person name="Kopischke S."/>
            <person name="Kubo M."/>
            <person name="Kyozuka J."/>
            <person name="Lagercrantz U."/>
            <person name="Lin S.S."/>
            <person name="Lindquist E."/>
            <person name="Lipzen A.M."/>
            <person name="Lu C."/>
            <person name="Luna E.D."/>
            <person name="Martienssen R.A."/>
            <person name="Minamino N."/>
            <person name="Mizutani M."/>
            <person name="Mizutani M."/>
            <person name="Mochizuki N."/>
            <person name="Monte I."/>
            <person name="Mosher R."/>
            <person name="Nagasaki H."/>
            <person name="Nakagami H."/>
            <person name="Naramoto S."/>
            <person name="Nishitani K."/>
            <person name="Ohtani M."/>
            <person name="Okamoto T."/>
            <person name="Okumura M."/>
            <person name="Phillips J."/>
            <person name="Pollak B."/>
            <person name="Reinders A."/>
            <person name="Roevekamp M."/>
            <person name="Sano R."/>
            <person name="Sawa S."/>
            <person name="Schmid M.W."/>
            <person name="Shirakawa M."/>
            <person name="Solano R."/>
            <person name="Spunde A."/>
            <person name="Suetsugu N."/>
            <person name="Sugano S."/>
            <person name="Sugiyama A."/>
            <person name="Sun R."/>
            <person name="Suzuki Y."/>
            <person name="Takenaka M."/>
            <person name="Takezawa D."/>
            <person name="Tomogane H."/>
            <person name="Tsuzuki M."/>
            <person name="Ueda T."/>
            <person name="Umeda M."/>
            <person name="Ward J.M."/>
            <person name="Watanabe Y."/>
            <person name="Yazaki K."/>
            <person name="Yokoyama R."/>
            <person name="Yoshitake Y."/>
            <person name="Yotsui I."/>
            <person name="Zachgo S."/>
            <person name="Schmutz J."/>
        </authorList>
    </citation>
    <scope>NUCLEOTIDE SEQUENCE [LARGE SCALE GENOMIC DNA]</scope>
    <source>
        <strain evidence="13">Tak-1</strain>
    </source>
</reference>
<keyword evidence="6 11" id="KW-0812">Transmembrane</keyword>
<feature type="region of interest" description="Disordered" evidence="10">
    <location>
        <begin position="1"/>
        <end position="34"/>
    </location>
</feature>
<dbReference type="CDD" id="cd09323">
    <property type="entry name" value="TDT_SLAC1_like"/>
    <property type="match status" value="1"/>
</dbReference>
<feature type="transmembrane region" description="Helical" evidence="11">
    <location>
        <begin position="227"/>
        <end position="247"/>
    </location>
</feature>
<protein>
    <submittedName>
        <fullName evidence="12">S-type anion channel</fullName>
    </submittedName>
</protein>
<dbReference type="EMBL" id="KZ772745">
    <property type="protein sequence ID" value="PTQ35155.1"/>
    <property type="molecule type" value="Genomic_DNA"/>
</dbReference>
<keyword evidence="7 11" id="KW-1133">Transmembrane helix</keyword>
<dbReference type="InterPro" id="IPR030183">
    <property type="entry name" value="SLAC/SLAH"/>
</dbReference>
<dbReference type="InterPro" id="IPR004695">
    <property type="entry name" value="SLAC1/Mae1/Ssu1/TehA"/>
</dbReference>
<keyword evidence="9 11" id="KW-0472">Membrane</keyword>
<feature type="transmembrane region" description="Helical" evidence="11">
    <location>
        <begin position="417"/>
        <end position="436"/>
    </location>
</feature>
<keyword evidence="8" id="KW-0406">Ion transport</keyword>
<organism evidence="12">
    <name type="scientific">Marchantia polymorpha</name>
    <name type="common">Common liverwort</name>
    <name type="synonym">Marchantia aquatica</name>
    <dbReference type="NCBI Taxonomy" id="3197"/>
    <lineage>
        <taxon>Eukaryota</taxon>
        <taxon>Viridiplantae</taxon>
        <taxon>Streptophyta</taxon>
        <taxon>Embryophyta</taxon>
        <taxon>Marchantiophyta</taxon>
        <taxon>Marchantiopsida</taxon>
        <taxon>Marchantiidae</taxon>
        <taxon>Marchantiales</taxon>
        <taxon>Marchantiaceae</taxon>
        <taxon>Marchantia</taxon>
    </lineage>
</organism>
<dbReference type="Gramene" id="Mp5g19130.2">
    <property type="protein sequence ID" value="Mp5g19130.2.cds"/>
    <property type="gene ID" value="Mp5g19130"/>
</dbReference>
<dbReference type="EMBL" id="KZ772745">
    <property type="protein sequence ID" value="PTQ35157.1"/>
    <property type="molecule type" value="Genomic_DNA"/>
</dbReference>
<feature type="compositionally biased region" description="Basic and acidic residues" evidence="10">
    <location>
        <begin position="13"/>
        <end position="26"/>
    </location>
</feature>
<keyword evidence="5" id="KW-1003">Cell membrane</keyword>
<evidence type="ECO:0000256" key="7">
    <source>
        <dbReference type="ARBA" id="ARBA00022989"/>
    </source>
</evidence>
<evidence type="ECO:0000256" key="5">
    <source>
        <dbReference type="ARBA" id="ARBA00022475"/>
    </source>
</evidence>
<dbReference type="GO" id="GO:0012505">
    <property type="term" value="C:endomembrane system"/>
    <property type="evidence" value="ECO:0007669"/>
    <property type="project" value="UniProtKB-SubCell"/>
</dbReference>
<dbReference type="Gramene" id="Mp5g19130.1">
    <property type="protein sequence ID" value="Mp5g19130.1.cds"/>
    <property type="gene ID" value="Mp5g19130"/>
</dbReference>
<reference evidence="12" key="1">
    <citation type="submission" date="2015-01" db="EMBL/GenBank/DDBJ databases">
        <title>Stomatal guard cells co-opted an ancient ABA-dependent desiccation survival system to regulate stomatal closure.</title>
        <authorList>
            <person name="Lind C."/>
            <person name="Dreyer I."/>
            <person name="Lopez-Sanjurjo E.J."/>
            <person name="Von Meyer K."/>
            <person name="Ishizaki K."/>
            <person name="Kohchi T."/>
            <person name="Lang D."/>
            <person name="Zhao Y."/>
            <person name="Kreuzer I."/>
            <person name="Al-Rasheid K.A.S."/>
            <person name="Ronne H."/>
            <person name="Reski R."/>
            <person name="Zhu J.-K."/>
            <person name="Geiger D."/>
            <person name="Hedrich R."/>
        </authorList>
    </citation>
    <scope>NUCLEOTIDE SEQUENCE</scope>
    <source>
        <tissue evidence="12">Sporophyte</tissue>
    </source>
</reference>
<feature type="transmembrane region" description="Helical" evidence="11">
    <location>
        <begin position="292"/>
        <end position="314"/>
    </location>
</feature>
<keyword evidence="4" id="KW-0813">Transport</keyword>
<dbReference type="Proteomes" id="UP000244005">
    <property type="component" value="Unassembled WGS sequence"/>
</dbReference>
<dbReference type="GO" id="GO:0006873">
    <property type="term" value="P:intracellular monoatomic ion homeostasis"/>
    <property type="evidence" value="ECO:0007669"/>
    <property type="project" value="InterPro"/>
</dbReference>
<dbReference type="PANTHER" id="PTHR31269:SF2">
    <property type="entry name" value="S-TYPE ANION CHANNEL SLAH3"/>
    <property type="match status" value="1"/>
</dbReference>
<keyword evidence="14" id="KW-1185">Reference proteome</keyword>